<gene>
    <name evidence="2" type="ORF">HZZ13_01115</name>
</gene>
<dbReference type="Proteomes" id="UP000807370">
    <property type="component" value="Unassembled WGS sequence"/>
</dbReference>
<evidence type="ECO:0000313" key="3">
    <source>
        <dbReference type="Proteomes" id="UP000807370"/>
    </source>
</evidence>
<name>A0ABS0PHG7_9BRAD</name>
<evidence type="ECO:0000259" key="1">
    <source>
        <dbReference type="Pfam" id="PF13638"/>
    </source>
</evidence>
<dbReference type="EMBL" id="JACCHP010000001">
    <property type="protein sequence ID" value="MBH5396416.1"/>
    <property type="molecule type" value="Genomic_DNA"/>
</dbReference>
<sequence length="502" mass="56141">MEKILYLFPDTNLFAQCRALDELDWARWGDADEIHLIVSRPVQAEIDRQKNKGSDRLARRAKATSSLFREIILSTSDHKVVAGPSPTVKLFILNSLKPDSALKDQLDYEHNDDALVGIAHAFASKHSGKDVRVLTHDTGPMASAKMVGVAIAPIPDDWLLEPESTEKDKTIKALETKVKQLERSEPAIRIACIDVDQKPLKRLEGEVIVYQPLTSSEVSELMGKISGQFPMVTDFTTPPTPAPKFPQIGGHSFSNAVYQYEPPSKPAIARYRDKHYPAWISQCESILKGLHHIMQAEQNDNRFAFYAANTGSRPAKDVLVTVKAKGNFELVNREKDDDEPLVSEFQPPPTAPTGTWAPQGSFALSALARVPVVGAEVSQRPLDLLGLHSLHNFRDRKRDPNKFFWKPRPDNGIPVPQFVYECEQWRHGGDPESFWGYIWFSPDQDTVSGAIECEIQAENLTSPAKLLVPVRLTVARKSVLSTAEEKVEMLLKSKNFRFGTKS</sequence>
<protein>
    <recommendedName>
        <fullName evidence="1">PIN domain-containing protein</fullName>
    </recommendedName>
</protein>
<dbReference type="InterPro" id="IPR002716">
    <property type="entry name" value="PIN_dom"/>
</dbReference>
<reference evidence="2 3" key="1">
    <citation type="submission" date="2020-07" db="EMBL/GenBank/DDBJ databases">
        <title>Bradyrhizobium diversity isolated from nodules of indigenous legumes of Western Australia.</title>
        <authorList>
            <person name="Klepa M.S."/>
        </authorList>
    </citation>
    <scope>NUCLEOTIDE SEQUENCE [LARGE SCALE GENOMIC DNA]</scope>
    <source>
        <strain evidence="2 3">CNPSo 4010</strain>
    </source>
</reference>
<dbReference type="RefSeq" id="WP_197957839.1">
    <property type="nucleotide sequence ID" value="NZ_JACCHP010000001.1"/>
</dbReference>
<evidence type="ECO:0000313" key="2">
    <source>
        <dbReference type="EMBL" id="MBH5396416.1"/>
    </source>
</evidence>
<dbReference type="Pfam" id="PF13638">
    <property type="entry name" value="PIN_4"/>
    <property type="match status" value="1"/>
</dbReference>
<keyword evidence="3" id="KW-1185">Reference proteome</keyword>
<feature type="domain" description="PIN" evidence="1">
    <location>
        <begin position="10"/>
        <end position="149"/>
    </location>
</feature>
<accession>A0ABS0PHG7</accession>
<comment type="caution">
    <text evidence="2">The sequence shown here is derived from an EMBL/GenBank/DDBJ whole genome shotgun (WGS) entry which is preliminary data.</text>
</comment>
<organism evidence="2 3">
    <name type="scientific">Bradyrhizobium agreste</name>
    <dbReference type="NCBI Taxonomy" id="2751811"/>
    <lineage>
        <taxon>Bacteria</taxon>
        <taxon>Pseudomonadati</taxon>
        <taxon>Pseudomonadota</taxon>
        <taxon>Alphaproteobacteria</taxon>
        <taxon>Hyphomicrobiales</taxon>
        <taxon>Nitrobacteraceae</taxon>
        <taxon>Bradyrhizobium</taxon>
    </lineage>
</organism>
<proteinExistence type="predicted"/>